<keyword evidence="2" id="KW-0479">Metal-binding</keyword>
<organism evidence="6 7">
    <name type="scientific">Arcobacter suis CECT 7833</name>
    <dbReference type="NCBI Taxonomy" id="663365"/>
    <lineage>
        <taxon>Bacteria</taxon>
        <taxon>Pseudomonadati</taxon>
        <taxon>Campylobacterota</taxon>
        <taxon>Epsilonproteobacteria</taxon>
        <taxon>Campylobacterales</taxon>
        <taxon>Arcobacteraceae</taxon>
        <taxon>Arcobacter</taxon>
    </lineage>
</organism>
<keyword evidence="2" id="KW-0408">Iron</keyword>
<dbReference type="InterPro" id="IPR011051">
    <property type="entry name" value="RmlC_Cupin_sf"/>
</dbReference>
<evidence type="ECO:0000256" key="1">
    <source>
        <dbReference type="ARBA" id="ARBA00008416"/>
    </source>
</evidence>
<evidence type="ECO:0000256" key="2">
    <source>
        <dbReference type="PIRSR" id="PIRSR006232-1"/>
    </source>
</evidence>
<accession>A0AAD0STQ8</accession>
<dbReference type="GO" id="GO:0046872">
    <property type="term" value="F:metal ion binding"/>
    <property type="evidence" value="ECO:0007669"/>
    <property type="project" value="UniProtKB-KW"/>
</dbReference>
<dbReference type="Gene3D" id="2.60.120.10">
    <property type="entry name" value="Jelly Rolls"/>
    <property type="match status" value="2"/>
</dbReference>
<dbReference type="SUPFAM" id="SSF51182">
    <property type="entry name" value="RmlC-like cupins"/>
    <property type="match status" value="1"/>
</dbReference>
<evidence type="ECO:0000259" key="5">
    <source>
        <dbReference type="Pfam" id="PF17954"/>
    </source>
</evidence>
<dbReference type="InterPro" id="IPR014710">
    <property type="entry name" value="RmlC-like_jellyroll"/>
</dbReference>
<dbReference type="RefSeq" id="WP_118885234.1">
    <property type="nucleotide sequence ID" value="NZ_CP032100.1"/>
</dbReference>
<keyword evidence="7" id="KW-1185">Reference proteome</keyword>
<dbReference type="EMBL" id="CP032100">
    <property type="protein sequence ID" value="AXX88652.1"/>
    <property type="molecule type" value="Genomic_DNA"/>
</dbReference>
<comment type="similarity">
    <text evidence="1 3">Belongs to the pirin family.</text>
</comment>
<feature type="domain" description="Pirin N-terminal" evidence="4">
    <location>
        <begin position="12"/>
        <end position="119"/>
    </location>
</feature>
<dbReference type="CDD" id="cd02910">
    <property type="entry name" value="cupin_Yhhw_N"/>
    <property type="match status" value="1"/>
</dbReference>
<reference evidence="6 7" key="1">
    <citation type="submission" date="2018-08" db="EMBL/GenBank/DDBJ databases">
        <title>Complete genome of the Arcobacter suis type strain LMG 26152.</title>
        <authorList>
            <person name="Miller W.G."/>
            <person name="Yee E."/>
            <person name="Bono J.L."/>
        </authorList>
    </citation>
    <scope>NUCLEOTIDE SEQUENCE [LARGE SCALE GENOMIC DNA]</scope>
    <source>
        <strain evidence="6 7">CECT 7833</strain>
    </source>
</reference>
<evidence type="ECO:0000256" key="3">
    <source>
        <dbReference type="RuleBase" id="RU003457"/>
    </source>
</evidence>
<feature type="binding site" evidence="2">
    <location>
        <position position="103"/>
    </location>
    <ligand>
        <name>Fe cation</name>
        <dbReference type="ChEBI" id="CHEBI:24875"/>
    </ligand>
</feature>
<evidence type="ECO:0000259" key="4">
    <source>
        <dbReference type="Pfam" id="PF02678"/>
    </source>
</evidence>
<gene>
    <name evidence="6" type="ORF">ASUIS_0137</name>
</gene>
<protein>
    <submittedName>
        <fullName evidence="6">Pirin family protein</fullName>
    </submittedName>
</protein>
<dbReference type="PANTHER" id="PTHR43212:SF3">
    <property type="entry name" value="QUERCETIN 2,3-DIOXYGENASE"/>
    <property type="match status" value="1"/>
</dbReference>
<name>A0AAD0STQ8_9BACT</name>
<sequence>MLKKLPKENMGTSNLGWLESRFHFSFAEYRNPNNMNFGVLRVLNDDIVHPESGFDTHPHANMEIISYVVNGEITHKDSMGNSETLKRGEVQYLSAGDGIYHSEHNVHKSNDLRLLQIWIIPPKAGLPRLYGSKRYEEKDRINKFLNIVSSTDGTADIKIYQDINIYVSELEINKSLEFEIKENRQVYFVQIEGSSNINEITLNAGDAMEIIDIKKIEIKALENSHFLFIEMAKV</sequence>
<dbReference type="InterPro" id="IPR003829">
    <property type="entry name" value="Pirin_N_dom"/>
</dbReference>
<dbReference type="Pfam" id="PF17954">
    <property type="entry name" value="Pirin_C_2"/>
    <property type="match status" value="1"/>
</dbReference>
<dbReference type="InterPro" id="IPR041602">
    <property type="entry name" value="Quercetinase_C"/>
</dbReference>
<dbReference type="Pfam" id="PF02678">
    <property type="entry name" value="Pirin"/>
    <property type="match status" value="1"/>
</dbReference>
<feature type="domain" description="Quercetin 2,3-dioxygenase C-terminal cupin" evidence="5">
    <location>
        <begin position="147"/>
        <end position="231"/>
    </location>
</feature>
<feature type="binding site" evidence="2">
    <location>
        <position position="57"/>
    </location>
    <ligand>
        <name>Fe cation</name>
        <dbReference type="ChEBI" id="CHEBI:24875"/>
    </ligand>
</feature>
<proteinExistence type="inferred from homology"/>
<dbReference type="AlphaFoldDB" id="A0AAD0STQ8"/>
<evidence type="ECO:0000313" key="7">
    <source>
        <dbReference type="Proteomes" id="UP000263040"/>
    </source>
</evidence>
<comment type="cofactor">
    <cofactor evidence="2">
        <name>Fe cation</name>
        <dbReference type="ChEBI" id="CHEBI:24875"/>
    </cofactor>
    <text evidence="2">Binds 1 Fe cation per subunit.</text>
</comment>
<feature type="binding site" evidence="2">
    <location>
        <position position="101"/>
    </location>
    <ligand>
        <name>Fe cation</name>
        <dbReference type="ChEBI" id="CHEBI:24875"/>
    </ligand>
</feature>
<feature type="binding site" evidence="2">
    <location>
        <position position="59"/>
    </location>
    <ligand>
        <name>Fe cation</name>
        <dbReference type="ChEBI" id="CHEBI:24875"/>
    </ligand>
</feature>
<evidence type="ECO:0000313" key="6">
    <source>
        <dbReference type="EMBL" id="AXX88652.1"/>
    </source>
</evidence>
<dbReference type="KEGG" id="asui:ASUIS_0137"/>
<dbReference type="PIRSF" id="PIRSF006232">
    <property type="entry name" value="Pirin"/>
    <property type="match status" value="1"/>
</dbReference>
<dbReference type="Proteomes" id="UP000263040">
    <property type="component" value="Chromosome"/>
</dbReference>
<dbReference type="InterPro" id="IPR012093">
    <property type="entry name" value="Pirin"/>
</dbReference>
<dbReference type="PANTHER" id="PTHR43212">
    <property type="entry name" value="QUERCETIN 2,3-DIOXYGENASE"/>
    <property type="match status" value="1"/>
</dbReference>